<name>A0ACC3YNR3_COLTU</name>
<evidence type="ECO:0000313" key="1">
    <source>
        <dbReference type="EMBL" id="KAL0933548.1"/>
    </source>
</evidence>
<comment type="caution">
    <text evidence="1">The sequence shown here is derived from an EMBL/GenBank/DDBJ whole genome shotgun (WGS) entry which is preliminary data.</text>
</comment>
<gene>
    <name evidence="1" type="ORF">CTRU02_212511</name>
</gene>
<accession>A0ACC3YNR3</accession>
<dbReference type="Proteomes" id="UP000805649">
    <property type="component" value="Unassembled WGS sequence"/>
</dbReference>
<organism evidence="1 2">
    <name type="scientific">Colletotrichum truncatum</name>
    <name type="common">Anthracnose fungus</name>
    <name type="synonym">Colletotrichum capsici</name>
    <dbReference type="NCBI Taxonomy" id="5467"/>
    <lineage>
        <taxon>Eukaryota</taxon>
        <taxon>Fungi</taxon>
        <taxon>Dikarya</taxon>
        <taxon>Ascomycota</taxon>
        <taxon>Pezizomycotina</taxon>
        <taxon>Sordariomycetes</taxon>
        <taxon>Hypocreomycetidae</taxon>
        <taxon>Glomerellales</taxon>
        <taxon>Glomerellaceae</taxon>
        <taxon>Colletotrichum</taxon>
        <taxon>Colletotrichum truncatum species complex</taxon>
    </lineage>
</organism>
<keyword evidence="2" id="KW-1185">Reference proteome</keyword>
<evidence type="ECO:0000313" key="2">
    <source>
        <dbReference type="Proteomes" id="UP000805649"/>
    </source>
</evidence>
<dbReference type="EMBL" id="VUJX02000008">
    <property type="protein sequence ID" value="KAL0933548.1"/>
    <property type="molecule type" value="Genomic_DNA"/>
</dbReference>
<reference evidence="1 2" key="1">
    <citation type="journal article" date="2020" name="Phytopathology">
        <title>Genome Sequence Resources of Colletotrichum truncatum, C. plurivorum, C. musicola, and C. sojae: Four Species Pathogenic to Soybean (Glycine max).</title>
        <authorList>
            <person name="Rogerio F."/>
            <person name="Boufleur T.R."/>
            <person name="Ciampi-Guillardi M."/>
            <person name="Sukno S.A."/>
            <person name="Thon M.R."/>
            <person name="Massola Junior N.S."/>
            <person name="Baroncelli R."/>
        </authorList>
    </citation>
    <scope>NUCLEOTIDE SEQUENCE [LARGE SCALE GENOMIC DNA]</scope>
    <source>
        <strain evidence="1 2">CMES1059</strain>
    </source>
</reference>
<sequence>MPKSIPARDFTVGWVCALPIELAAAAEMMDEEYADLPSQSSDSNVYSFGRIGVHNVVTASLPAGQMGTNQAAIVASQMKQNFPSLRFSVLVGIGGGVPDLENDIDVRLGDVVISQPTGQHGGVIQYDFGKTGADGRIARTGSLNAPPTILLNALAKLRANNFRGKTQVLAYLSRLSDKPDFASPGLESDTLYHALSTHAGGPTCAKCRLEDIVDRKPRATTKPALFFGNIASGNQVMKDGPTRDRHSQELGGVLCFEMEAAGLMNNFPCIVIRGICDYADAHKNKRWQPYAAATAAAYGKELLNTVPPLISSNLDGEEDSYRKPYFIVPFGRNENFVGRDAILTQLLERVPPSAQKDTCQRTAIVGLGGVGKTQVAIEAAYRVRDAHPDCLVFWVPAVSMVMFENACRDIGRRLSIQGIEDDQADIKSLVKAALERDDVGNWLLIVDNADDIDLLFTNSKLITYFPWNRKGSILLTTRNHKAAVRWSRGHPVHLQEMDTMEATQLLCTGLDKSQMGDKLSTTKLLEHLTYLPLAIRQASAYMAANMSVTVSKYLGYCKASDEKLVKLLSKDFEDQDRYEAIRNPVATTWLISFMHISRDNPLAAKYLSFMCYLAEKDIPRALLPSEGDGKDTDDEMAADEAISTLMAYAFIQKRDAMDRFDIHRLVRLVMRNWLRDQGRKEKQATETIRWLYKKFPWPDHRNRDVWMTYLPHAQAALQVGDWCTDNEALWDLLSSVGQSNSLLGKYGAAEQVHRQALEVKEKVLGLENPLTLSSMNNLALVLSRQGKYEAAEKMHRQALELMEKVLGLENSDTLISMNNLALVFSSQGKYEAAEQMHRQTLELTEKVLGLENPSTLTSMNNLALVLSSQGKYEEAEQMHRQALELYKKVLGPDNPDTLTSINKLAEVLREQENYDEAEKMHRQTLELRAKVLGLENPLTLASMNNLAGVLDNHGNYDEAEQMYRQTLELYEKLLGPDNPDTLTSMSNLADVLGSQGKYDEAEQMYRQTLELYKKLLGPDNPRTLISMNSLAEVLGSQGKYDEAEQMYWQTLETCEKGLGPENPFTLTTMNNLALVLKHQGKYDEAKQMHRQILELREKVLGINFF</sequence>
<proteinExistence type="predicted"/>
<protein>
    <submittedName>
        <fullName evidence="1">Uncharacterized protein</fullName>
    </submittedName>
</protein>